<name>A0A1S4EWX2_AEDAE</name>
<proteinExistence type="predicted"/>
<dbReference type="InParanoid" id="A0A1S4EWX2"/>
<organism evidence="1 2">
    <name type="scientific">Aedes aegypti</name>
    <name type="common">Yellowfever mosquito</name>
    <name type="synonym">Culex aegypti</name>
    <dbReference type="NCBI Taxonomy" id="7159"/>
    <lineage>
        <taxon>Eukaryota</taxon>
        <taxon>Metazoa</taxon>
        <taxon>Ecdysozoa</taxon>
        <taxon>Arthropoda</taxon>
        <taxon>Hexapoda</taxon>
        <taxon>Insecta</taxon>
        <taxon>Pterygota</taxon>
        <taxon>Neoptera</taxon>
        <taxon>Endopterygota</taxon>
        <taxon>Diptera</taxon>
        <taxon>Nematocera</taxon>
        <taxon>Culicoidea</taxon>
        <taxon>Culicidae</taxon>
        <taxon>Culicinae</taxon>
        <taxon>Aedini</taxon>
        <taxon>Aedes</taxon>
        <taxon>Stegomyia</taxon>
    </lineage>
</organism>
<evidence type="ECO:0000313" key="1">
    <source>
        <dbReference type="EnsemblMetazoa" id="AAEL000811-PA"/>
    </source>
</evidence>
<reference evidence="1 2" key="1">
    <citation type="submission" date="2017-06" db="EMBL/GenBank/DDBJ databases">
        <title>Aedes aegypti genome working group (AGWG) sequencing and assembly.</title>
        <authorList>
            <consortium name="Aedes aegypti Genome Working Group (AGWG)"/>
            <person name="Matthews B.J."/>
        </authorList>
    </citation>
    <scope>NUCLEOTIDE SEQUENCE [LARGE SCALE GENOMIC DNA]</scope>
    <source>
        <strain evidence="1 2">LVP_AGWG</strain>
    </source>
</reference>
<gene>
    <name evidence="1" type="primary">5566877</name>
</gene>
<protein>
    <submittedName>
        <fullName evidence="1">Uncharacterized protein</fullName>
    </submittedName>
</protein>
<dbReference type="Gene3D" id="1.20.1070.10">
    <property type="entry name" value="Rhodopsin 7-helix transmembrane proteins"/>
    <property type="match status" value="1"/>
</dbReference>
<dbReference type="AlphaFoldDB" id="A0A1S4EWX2"/>
<keyword evidence="2" id="KW-1185">Reference proteome</keyword>
<dbReference type="OrthoDB" id="5854379at2759"/>
<sequence length="635" mass="70466">MVTQRMTSPGTVLVVALGLLLVAAAGALPSAVLLEGSGDYDYDYSEEPVSSSNPLMKITSDDDVLDPIEDSLYPEDDDEYGASFNESLAMPPVEIVVPEVESDGEASPEVTEESATVVQPVRFGLMESFETDENVTEVKHPIANGARGDLAVTPAPDCRGFQKLPTQPQFINGTFNVIRMCCPPGESFLFGDKNRPVYCAPSPGTAWDSFQVQAIIAQFYLGCIEDLEDESPPLGMVYGNPCASEGGLIRFGAEASDSLYVIQNGSLLVVNELAEDYDIFNSYCLDVDRDNRTLYGYVCPSEFRIGRDIFKGQMMALALCLVFAIPLLLATAFFYVAIPEFNDIHGKALTLNCINFAIALLLESIFQHQSHGNGSTDDTIVMANYAEYFILATFFWLLVNCMNNCIHAWYFLPNGIQVRVKGEKRTFLLYTTFAQFVPLGIILLHSHYGDSTSLKHYFFLPIIVIIVLNIISFFITFWGFQRVSDIQIQHFTLRGRLSNGGEAANAILAKLPDIHTADVEKVKYMAKYTAMLFMVMAGVWVITIATYYTTRTIPILYDILFGLQGILIFIIFICLPRPFRTVKAWFQKRELCGCVEDPDAIDLRRGRGSRHYRVSGSHHPANGKESVPLNNSNAS</sequence>
<accession>A0A1S4EWX2</accession>
<dbReference type="FunCoup" id="A0A1S4EWX2">
    <property type="interactions" value="28"/>
</dbReference>
<dbReference type="Proteomes" id="UP000008820">
    <property type="component" value="Chromosome 3"/>
</dbReference>
<evidence type="ECO:0000313" key="2">
    <source>
        <dbReference type="Proteomes" id="UP000008820"/>
    </source>
</evidence>
<dbReference type="PANTHER" id="PTHR46953:SF3">
    <property type="entry name" value="G-PROTEIN COUPLED RECEPTOR MTH-LIKE 14-RELATED"/>
    <property type="match status" value="1"/>
</dbReference>
<dbReference type="InterPro" id="IPR052808">
    <property type="entry name" value="GPCR_Mth-like"/>
</dbReference>
<dbReference type="VEuPathDB" id="VectorBase:AAEL000811"/>
<dbReference type="PANTHER" id="PTHR46953">
    <property type="entry name" value="G-PROTEIN COUPLED RECEPTOR MTH-LIKE 1-RELATED"/>
    <property type="match status" value="1"/>
</dbReference>
<dbReference type="EnsemblMetazoa" id="AAEL000811-RA">
    <property type="protein sequence ID" value="AAEL000811-PA"/>
    <property type="gene ID" value="AAEL000811"/>
</dbReference>
<reference evidence="1" key="2">
    <citation type="submission" date="2021-02" db="UniProtKB">
        <authorList>
            <consortium name="EnsemblMetazoa"/>
        </authorList>
    </citation>
    <scope>IDENTIFICATION</scope>
    <source>
        <strain evidence="1">LVP_AGWG</strain>
    </source>
</reference>